<gene>
    <name evidence="1" type="ORF">CSEC_2007</name>
</gene>
<dbReference type="Proteomes" id="UP000031552">
    <property type="component" value="Unassembled WGS sequence"/>
</dbReference>
<keyword evidence="2" id="KW-1185">Reference proteome</keyword>
<name>A0A090D309_9BACT</name>
<dbReference type="AlphaFoldDB" id="A0A090D309"/>
<dbReference type="RefSeq" id="WP_041018338.1">
    <property type="nucleotide sequence ID" value="NZ_CCEJ010000009.1"/>
</dbReference>
<reference evidence="1" key="1">
    <citation type="submission" date="2013-12" db="EMBL/GenBank/DDBJ databases">
        <authorList>
            <person name="Linke B."/>
        </authorList>
    </citation>
    <scope>NUCLEOTIDE SEQUENCE [LARGE SCALE GENOMIC DNA]</scope>
    <source>
        <strain evidence="1">CRIB-18</strain>
    </source>
</reference>
<dbReference type="STRING" id="1437425.CSEC_2007"/>
<organism evidence="1 2">
    <name type="scientific">Candidatus Criblamydia sequanensis CRIB-18</name>
    <dbReference type="NCBI Taxonomy" id="1437425"/>
    <lineage>
        <taxon>Bacteria</taxon>
        <taxon>Pseudomonadati</taxon>
        <taxon>Chlamydiota</taxon>
        <taxon>Chlamydiia</taxon>
        <taxon>Parachlamydiales</taxon>
        <taxon>Candidatus Criblamydiaceae</taxon>
        <taxon>Candidatus Criblamydia</taxon>
    </lineage>
</organism>
<accession>A0A090D309</accession>
<reference evidence="1" key="2">
    <citation type="submission" date="2014-09" db="EMBL/GenBank/DDBJ databases">
        <title>Criblamydia sequanensis harbors a mega-plasmid encoding arsenite resistance.</title>
        <authorList>
            <person name="Bertelli C."/>
            <person name="Goesmann A."/>
            <person name="Greub G."/>
        </authorList>
    </citation>
    <scope>NUCLEOTIDE SEQUENCE [LARGE SCALE GENOMIC DNA]</scope>
    <source>
        <strain evidence="1">CRIB-18</strain>
    </source>
</reference>
<proteinExistence type="predicted"/>
<protein>
    <submittedName>
        <fullName evidence="1">Uncharacterized protein</fullName>
    </submittedName>
</protein>
<sequence length="147" mass="17132">MSESLKHPNFIFQPSTWLGEGKISFSTSPEEIRYYSKWMIDPMVEGRITIRQIVEMDGVEDHVENEFVVSNIKEGRFNIEISNESIGIVPGKGVYETDKIAWEFQGELFHGFEVYHAKSKDEYALHAEYSSEDFFRTIIKGRIWLKS</sequence>
<dbReference type="eggNOG" id="ENOG5032TFM">
    <property type="taxonomic scope" value="Bacteria"/>
</dbReference>
<comment type="caution">
    <text evidence="1">The sequence shown here is derived from an EMBL/GenBank/DDBJ whole genome shotgun (WGS) entry which is preliminary data.</text>
</comment>
<evidence type="ECO:0000313" key="2">
    <source>
        <dbReference type="Proteomes" id="UP000031552"/>
    </source>
</evidence>
<dbReference type="EMBL" id="CCEJ010000009">
    <property type="protein sequence ID" value="CDR34813.1"/>
    <property type="molecule type" value="Genomic_DNA"/>
</dbReference>
<evidence type="ECO:0000313" key="1">
    <source>
        <dbReference type="EMBL" id="CDR34813.1"/>
    </source>
</evidence>